<feature type="region of interest" description="Disordered" evidence="1">
    <location>
        <begin position="210"/>
        <end position="366"/>
    </location>
</feature>
<feature type="compositionally biased region" description="Basic and acidic residues" evidence="1">
    <location>
        <begin position="320"/>
        <end position="335"/>
    </location>
</feature>
<evidence type="ECO:0000313" key="2">
    <source>
        <dbReference type="EMBL" id="KAF2182715.1"/>
    </source>
</evidence>
<feature type="compositionally biased region" description="Acidic residues" evidence="1">
    <location>
        <begin position="264"/>
        <end position="275"/>
    </location>
</feature>
<accession>A0A6A6DVB6</accession>
<reference evidence="2" key="1">
    <citation type="journal article" date="2020" name="Stud. Mycol.">
        <title>101 Dothideomycetes genomes: a test case for predicting lifestyles and emergence of pathogens.</title>
        <authorList>
            <person name="Haridas S."/>
            <person name="Albert R."/>
            <person name="Binder M."/>
            <person name="Bloem J."/>
            <person name="Labutti K."/>
            <person name="Salamov A."/>
            <person name="Andreopoulos B."/>
            <person name="Baker S."/>
            <person name="Barry K."/>
            <person name="Bills G."/>
            <person name="Bluhm B."/>
            <person name="Cannon C."/>
            <person name="Castanera R."/>
            <person name="Culley D."/>
            <person name="Daum C."/>
            <person name="Ezra D."/>
            <person name="Gonzalez J."/>
            <person name="Henrissat B."/>
            <person name="Kuo A."/>
            <person name="Liang C."/>
            <person name="Lipzen A."/>
            <person name="Lutzoni F."/>
            <person name="Magnuson J."/>
            <person name="Mondo S."/>
            <person name="Nolan M."/>
            <person name="Ohm R."/>
            <person name="Pangilinan J."/>
            <person name="Park H.-J."/>
            <person name="Ramirez L."/>
            <person name="Alfaro M."/>
            <person name="Sun H."/>
            <person name="Tritt A."/>
            <person name="Yoshinaga Y."/>
            <person name="Zwiers L.-H."/>
            <person name="Turgeon B."/>
            <person name="Goodwin S."/>
            <person name="Spatafora J."/>
            <person name="Crous P."/>
            <person name="Grigoriev I."/>
        </authorList>
    </citation>
    <scope>NUCLEOTIDE SEQUENCE</scope>
    <source>
        <strain evidence="2">CBS 207.26</strain>
    </source>
</reference>
<dbReference type="OrthoDB" id="8064436at2759"/>
<sequence length="366" mass="40423">MGDRHIIPIPAATDDGPLVLVEAKREGSRPLDVRLVGCEGENPYVTTISHRDIGQLKRNFKGSNEEWEAILSHFLLQKQPEGENTNILNDINLVNSTDDNEIRLIIRRDVKGIKVTLGEISLPYDAEFEISPFEWAQISAQAHSLALGEITQLTAKLNSKQSQIDQLNAQLEDFIKTKNETETAMLQQFMELLNEKKRKIRDQQRLLAGAKVDKATASAVQSSREATEPRKAGPSRASKRKAAGKAVAAKPESESDHMEVDGPNVEEENEEEDIPEAVTPDRTTDDETEDEEGPTSPARQLKDGSAETTGANTTVAQPSKDAHTRPDPPPRRELPFGRPATRSKSTRKQPSPPGGDEDSETEDEEL</sequence>
<dbReference type="InterPro" id="IPR014751">
    <property type="entry name" value="XRCC4-like_C"/>
</dbReference>
<organism evidence="2 3">
    <name type="scientific">Zopfia rhizophila CBS 207.26</name>
    <dbReference type="NCBI Taxonomy" id="1314779"/>
    <lineage>
        <taxon>Eukaryota</taxon>
        <taxon>Fungi</taxon>
        <taxon>Dikarya</taxon>
        <taxon>Ascomycota</taxon>
        <taxon>Pezizomycotina</taxon>
        <taxon>Dothideomycetes</taxon>
        <taxon>Dothideomycetes incertae sedis</taxon>
        <taxon>Zopfiaceae</taxon>
        <taxon>Zopfia</taxon>
    </lineage>
</organism>
<feature type="compositionally biased region" description="Polar residues" evidence="1">
    <location>
        <begin position="306"/>
        <end position="317"/>
    </location>
</feature>
<name>A0A6A6DVB6_9PEZI</name>
<proteinExistence type="predicted"/>
<dbReference type="Gene3D" id="1.20.5.370">
    <property type="match status" value="1"/>
</dbReference>
<dbReference type="PANTHER" id="PTHR42067:SF1">
    <property type="entry name" value="MITOTIC APPARATUS PROTEIN P62"/>
    <property type="match status" value="1"/>
</dbReference>
<dbReference type="PANTHER" id="PTHR42067">
    <property type="entry name" value="YALI0C15378P"/>
    <property type="match status" value="1"/>
</dbReference>
<feature type="compositionally biased region" description="Basic and acidic residues" evidence="1">
    <location>
        <begin position="251"/>
        <end position="260"/>
    </location>
</feature>
<protein>
    <recommendedName>
        <fullName evidence="4">DNA double-strand break repair and VJ recombination XRCC4</fullName>
    </recommendedName>
</protein>
<evidence type="ECO:0000313" key="3">
    <source>
        <dbReference type="Proteomes" id="UP000800200"/>
    </source>
</evidence>
<feature type="compositionally biased region" description="Acidic residues" evidence="1">
    <location>
        <begin position="355"/>
        <end position="366"/>
    </location>
</feature>
<feature type="compositionally biased region" description="Acidic residues" evidence="1">
    <location>
        <begin position="284"/>
        <end position="293"/>
    </location>
</feature>
<keyword evidence="3" id="KW-1185">Reference proteome</keyword>
<dbReference type="EMBL" id="ML994646">
    <property type="protein sequence ID" value="KAF2182715.1"/>
    <property type="molecule type" value="Genomic_DNA"/>
</dbReference>
<dbReference type="SUPFAM" id="SSF58022">
    <property type="entry name" value="XRCC4, C-terminal oligomerization domain"/>
    <property type="match status" value="1"/>
</dbReference>
<evidence type="ECO:0000256" key="1">
    <source>
        <dbReference type="SAM" id="MobiDB-lite"/>
    </source>
</evidence>
<evidence type="ECO:0008006" key="4">
    <source>
        <dbReference type="Google" id="ProtNLM"/>
    </source>
</evidence>
<gene>
    <name evidence="2" type="ORF">K469DRAFT_728344</name>
</gene>
<dbReference type="Proteomes" id="UP000800200">
    <property type="component" value="Unassembled WGS sequence"/>
</dbReference>
<dbReference type="AlphaFoldDB" id="A0A6A6DVB6"/>